<evidence type="ECO:0000256" key="9">
    <source>
        <dbReference type="ARBA" id="ARBA00023049"/>
    </source>
</evidence>
<comment type="caution">
    <text evidence="12">The sequence shown here is derived from an EMBL/GenBank/DDBJ whole genome shotgun (WGS) entry which is preliminary data.</text>
</comment>
<evidence type="ECO:0000256" key="7">
    <source>
        <dbReference type="ARBA" id="ARBA00022801"/>
    </source>
</evidence>
<dbReference type="InterPro" id="IPR001842">
    <property type="entry name" value="Peptidase_M36"/>
</dbReference>
<dbReference type="Pfam" id="PF02128">
    <property type="entry name" value="Peptidase_M36"/>
    <property type="match status" value="1"/>
</dbReference>
<keyword evidence="5 11" id="KW-0645">Protease</keyword>
<dbReference type="Gene3D" id="3.10.170.10">
    <property type="match status" value="1"/>
</dbReference>
<dbReference type="EMBL" id="JAFCIX010000352">
    <property type="protein sequence ID" value="KAH6593563.1"/>
    <property type="molecule type" value="Genomic_DNA"/>
</dbReference>
<feature type="chain" id="PRO_5044953911" description="Extracellular metalloproteinase" evidence="11">
    <location>
        <begin position="20"/>
        <end position="560"/>
    </location>
</feature>
<comment type="similarity">
    <text evidence="3 11">Belongs to the peptidase M36 family.</text>
</comment>
<comment type="cofactor">
    <cofactor evidence="1 11">
        <name>Zn(2+)</name>
        <dbReference type="ChEBI" id="CHEBI:29105"/>
    </cofactor>
</comment>
<accession>A0ABQ8F7H6</accession>
<evidence type="ECO:0000256" key="5">
    <source>
        <dbReference type="ARBA" id="ARBA00022670"/>
    </source>
</evidence>
<evidence type="ECO:0000256" key="10">
    <source>
        <dbReference type="ARBA" id="ARBA00023145"/>
    </source>
</evidence>
<protein>
    <recommendedName>
        <fullName evidence="11">Extracellular metalloproteinase</fullName>
        <ecNumber evidence="11">3.4.24.-</ecNumber>
    </recommendedName>
    <alternativeName>
        <fullName evidence="11">Fungalysin</fullName>
    </alternativeName>
</protein>
<keyword evidence="9 11" id="KW-0482">Metalloprotease</keyword>
<evidence type="ECO:0000256" key="1">
    <source>
        <dbReference type="ARBA" id="ARBA00001947"/>
    </source>
</evidence>
<dbReference type="InterPro" id="IPR050371">
    <property type="entry name" value="Fungal_virulence_M36"/>
</dbReference>
<dbReference type="PANTHER" id="PTHR33478">
    <property type="entry name" value="EXTRACELLULAR METALLOPROTEINASE MEP"/>
    <property type="match status" value="1"/>
</dbReference>
<keyword evidence="8 11" id="KW-0862">Zinc</keyword>
<dbReference type="Proteomes" id="UP001648503">
    <property type="component" value="Unassembled WGS sequence"/>
</dbReference>
<evidence type="ECO:0000256" key="8">
    <source>
        <dbReference type="ARBA" id="ARBA00022833"/>
    </source>
</evidence>
<feature type="signal peptide" evidence="11">
    <location>
        <begin position="1"/>
        <end position="19"/>
    </location>
</feature>
<dbReference type="PRINTS" id="PR00999">
    <property type="entry name" value="FUNGALYSIN"/>
</dbReference>
<evidence type="ECO:0000256" key="4">
    <source>
        <dbReference type="ARBA" id="ARBA00022525"/>
    </source>
</evidence>
<reference evidence="12 13" key="1">
    <citation type="submission" date="2021-02" db="EMBL/GenBank/DDBJ databases">
        <title>Variation within the Batrachochytrium salamandrivorans European outbreak.</title>
        <authorList>
            <person name="Kelly M."/>
            <person name="Pasmans F."/>
            <person name="Shea T.P."/>
            <person name="Munoz J.F."/>
            <person name="Carranza S."/>
            <person name="Cuomo C.A."/>
            <person name="Martel A."/>
        </authorList>
    </citation>
    <scope>NUCLEOTIDE SEQUENCE [LARGE SCALE GENOMIC DNA]</scope>
    <source>
        <strain evidence="12 13">AMFP18/2</strain>
    </source>
</reference>
<keyword evidence="7 11" id="KW-0378">Hydrolase</keyword>
<dbReference type="SUPFAM" id="SSF55486">
    <property type="entry name" value="Metalloproteases ('zincins'), catalytic domain"/>
    <property type="match status" value="1"/>
</dbReference>
<gene>
    <name evidence="12" type="ORF">BASA50_007277</name>
</gene>
<organism evidence="12 13">
    <name type="scientific">Batrachochytrium salamandrivorans</name>
    <dbReference type="NCBI Taxonomy" id="1357716"/>
    <lineage>
        <taxon>Eukaryota</taxon>
        <taxon>Fungi</taxon>
        <taxon>Fungi incertae sedis</taxon>
        <taxon>Chytridiomycota</taxon>
        <taxon>Chytridiomycota incertae sedis</taxon>
        <taxon>Chytridiomycetes</taxon>
        <taxon>Rhizophydiales</taxon>
        <taxon>Rhizophydiales incertae sedis</taxon>
        <taxon>Batrachochytrium</taxon>
    </lineage>
</organism>
<dbReference type="CDD" id="cd09596">
    <property type="entry name" value="M36"/>
    <property type="match status" value="1"/>
</dbReference>
<evidence type="ECO:0000313" key="12">
    <source>
        <dbReference type="EMBL" id="KAH6593563.1"/>
    </source>
</evidence>
<evidence type="ECO:0000256" key="2">
    <source>
        <dbReference type="ARBA" id="ARBA00004613"/>
    </source>
</evidence>
<keyword evidence="10 11" id="KW-0865">Zymogen</keyword>
<keyword evidence="6 11" id="KW-0479">Metal-binding</keyword>
<dbReference type="Gene3D" id="1.10.390.10">
    <property type="entry name" value="Neutral Protease Domain 2"/>
    <property type="match status" value="1"/>
</dbReference>
<name>A0ABQ8F7H6_9FUNG</name>
<evidence type="ECO:0000256" key="3">
    <source>
        <dbReference type="ARBA" id="ARBA00006006"/>
    </source>
</evidence>
<dbReference type="EC" id="3.4.24.-" evidence="11"/>
<evidence type="ECO:0000313" key="13">
    <source>
        <dbReference type="Proteomes" id="UP001648503"/>
    </source>
</evidence>
<dbReference type="InterPro" id="IPR027268">
    <property type="entry name" value="Peptidase_M4/M1_CTD_sf"/>
</dbReference>
<evidence type="ECO:0000256" key="11">
    <source>
        <dbReference type="RuleBase" id="RU364017"/>
    </source>
</evidence>
<keyword evidence="11" id="KW-0732">Signal</keyword>
<keyword evidence="13" id="KW-1185">Reference proteome</keyword>
<keyword evidence="4 11" id="KW-0964">Secreted</keyword>
<evidence type="ECO:0000256" key="6">
    <source>
        <dbReference type="ARBA" id="ARBA00022723"/>
    </source>
</evidence>
<dbReference type="PANTHER" id="PTHR33478:SF1">
    <property type="entry name" value="EXTRACELLULAR METALLOPROTEINASE MEP"/>
    <property type="match status" value="1"/>
</dbReference>
<proteinExistence type="inferred from homology"/>
<sequence length="560" mass="62250">MVAVSLFLVLALVSSTVVALPGIKGLTSLFAFFKRQTTFKTSTTSVYEWIPPRKWALKSTSDINSVKIGLKYILKQLDLQPDEFKVMTSFTDHLKITHVYGEPLNKGLPIGNFHAAAHVKGGQVFFHSATIMDDHVLTKRSLPIPESRTVKSSEEAVGAAVDCLKVPFYDNIAPVMESYKTDSGNILVWKFQLRNTPMTQWIEVKVNAITGVVVSSQDFKRDFTYTAIELPQKNPNDGFSTIVNPENRQSSPYGWTEGFRLTGNNAEVIFEGDMTFKTTAMGIFNMEFDPMLPPQTPSNIVAGAINVFYAGNFQNDNFNRGGKEGDPVIINIQNSKRENSASFSTPPDGQPGVLNLHIYTATNPNRDPALDNNVMIHELTHGLSTRLTGGAHDSMCMTETESRGLGEGYSDIVALIFTAKPEDTRKTNKVMGEYVKGNPGGMRKYPYTTDMKVNPLKYQDAVGEKDSYNLGEIWTTMLWEVHWNFVDKYGFSANLHDAKQKKGNIIFLQILVGTMMIQPCNPTFESAYDAMLAADYAYYGGVHKHLIREGFSKRGLGSIS</sequence>
<comment type="subcellular location">
    <subcellularLocation>
        <location evidence="2 11">Secreted</location>
    </subcellularLocation>
</comment>